<dbReference type="VEuPathDB" id="VectorBase:AALB20_030095"/>
<dbReference type="VEuPathDB" id="VectorBase:AALB000227"/>
<dbReference type="STRING" id="7167.A0A182F1A3"/>
<dbReference type="GO" id="GO:0032880">
    <property type="term" value="P:regulation of protein localization"/>
    <property type="evidence" value="ECO:0007669"/>
    <property type="project" value="TreeGrafter"/>
</dbReference>
<evidence type="ECO:0000256" key="7">
    <source>
        <dbReference type="ARBA" id="ARBA00023069"/>
    </source>
</evidence>
<keyword evidence="13" id="KW-1185">Reference proteome</keyword>
<evidence type="ECO:0000256" key="10">
    <source>
        <dbReference type="ARBA" id="ARBA00023273"/>
    </source>
</evidence>
<dbReference type="PANTHER" id="PTHR14605:SF1">
    <property type="entry name" value="TRANSMEMBRANE PROTEIN 231"/>
    <property type="match status" value="1"/>
</dbReference>
<keyword evidence="7" id="KW-0969">Cilium</keyword>
<dbReference type="InterPro" id="IPR019306">
    <property type="entry name" value="TMEM231"/>
</dbReference>
<accession>A0A182F1A3</accession>
<evidence type="ECO:0000256" key="11">
    <source>
        <dbReference type="ARBA" id="ARBA00024803"/>
    </source>
</evidence>
<dbReference type="AlphaFoldDB" id="A0A182F1A3"/>
<evidence type="ECO:0000256" key="8">
    <source>
        <dbReference type="ARBA" id="ARBA00023136"/>
    </source>
</evidence>
<keyword evidence="5" id="KW-0812">Transmembrane</keyword>
<evidence type="ECO:0000256" key="2">
    <source>
        <dbReference type="ARBA" id="ARBA00009082"/>
    </source>
</evidence>
<keyword evidence="9" id="KW-0325">Glycoprotein</keyword>
<dbReference type="RefSeq" id="XP_035782060.1">
    <property type="nucleotide sequence ID" value="XM_035926167.1"/>
</dbReference>
<comment type="similarity">
    <text evidence="2">Belongs to the TMEM231 family.</text>
</comment>
<comment type="function">
    <text evidence="11">Transmembrane component of the tectonic-like complex, a complex localized at the transition zone of primary cilia and acting as a barrier that prevents diffusion of transmembrane proteins between the cilia and plasma membranes. Required for ciliogenesis and sonic hedgehog/SHH signaling.</text>
</comment>
<evidence type="ECO:0000256" key="9">
    <source>
        <dbReference type="ARBA" id="ARBA00023180"/>
    </source>
</evidence>
<organism evidence="12 13">
    <name type="scientific">Anopheles albimanus</name>
    <name type="common">New world malaria mosquito</name>
    <dbReference type="NCBI Taxonomy" id="7167"/>
    <lineage>
        <taxon>Eukaryota</taxon>
        <taxon>Metazoa</taxon>
        <taxon>Ecdysozoa</taxon>
        <taxon>Arthropoda</taxon>
        <taxon>Hexapoda</taxon>
        <taxon>Insecta</taxon>
        <taxon>Pterygota</taxon>
        <taxon>Neoptera</taxon>
        <taxon>Endopterygota</taxon>
        <taxon>Diptera</taxon>
        <taxon>Nematocera</taxon>
        <taxon>Culicoidea</taxon>
        <taxon>Culicidae</taxon>
        <taxon>Anophelinae</taxon>
        <taxon>Anopheles</taxon>
    </lineage>
</organism>
<dbReference type="GO" id="GO:0060271">
    <property type="term" value="P:cilium assembly"/>
    <property type="evidence" value="ECO:0007669"/>
    <property type="project" value="TreeGrafter"/>
</dbReference>
<evidence type="ECO:0000313" key="12">
    <source>
        <dbReference type="EnsemblMetazoa" id="AALB000227-PA"/>
    </source>
</evidence>
<evidence type="ECO:0000256" key="6">
    <source>
        <dbReference type="ARBA" id="ARBA00022989"/>
    </source>
</evidence>
<reference evidence="12" key="2">
    <citation type="submission" date="2022-08" db="UniProtKB">
        <authorList>
            <consortium name="EnsemblMetazoa"/>
        </authorList>
    </citation>
    <scope>IDENTIFICATION</scope>
    <source>
        <strain evidence="12">STECLA/ALBI9_A</strain>
    </source>
</reference>
<reference evidence="12 13" key="1">
    <citation type="journal article" date="2017" name="G3 (Bethesda)">
        <title>The Physical Genome Mapping of Anopheles albimanus Corrected Scaffold Misassemblies and Identified Interarm Rearrangements in Genus Anopheles.</title>
        <authorList>
            <person name="Artemov G.N."/>
            <person name="Peery A.N."/>
            <person name="Jiang X."/>
            <person name="Tu Z."/>
            <person name="Stegniy V.N."/>
            <person name="Sharakhova M.V."/>
            <person name="Sharakhov I.V."/>
        </authorList>
    </citation>
    <scope>NUCLEOTIDE SEQUENCE [LARGE SCALE GENOMIC DNA]</scope>
    <source>
        <strain evidence="12 13">ALBI9_A</strain>
    </source>
</reference>
<evidence type="ECO:0000313" key="13">
    <source>
        <dbReference type="Proteomes" id="UP000069272"/>
    </source>
</evidence>
<dbReference type="GO" id="GO:0035869">
    <property type="term" value="C:ciliary transition zone"/>
    <property type="evidence" value="ECO:0007669"/>
    <property type="project" value="TreeGrafter"/>
</dbReference>
<dbReference type="GeneID" id="118461167"/>
<dbReference type="EnsemblMetazoa" id="AALB000227-RA">
    <property type="protein sequence ID" value="AALB000227-PA"/>
    <property type="gene ID" value="AALB000227"/>
</dbReference>
<dbReference type="OrthoDB" id="426438at2759"/>
<dbReference type="GO" id="GO:0060170">
    <property type="term" value="C:ciliary membrane"/>
    <property type="evidence" value="ECO:0007669"/>
    <property type="project" value="UniProtKB-SubCell"/>
</dbReference>
<evidence type="ECO:0000256" key="4">
    <source>
        <dbReference type="ARBA" id="ARBA00022475"/>
    </source>
</evidence>
<sequence length="328" mass="38077">MKLFGFYSKNVYIQYRNQLCSTTTFVVCSLTFAAFVAPYYMLYSIKGGELWDQHHLVYEQPRVKFPYKYLVFAEFEGVGDGESSVLTCSSFEGYNSATEQLPSCNAIRVIPIDEDNDQTMDRLRVAISFNPPDEANGLRFYTVYYFLETTLSSQCNFAIPAFIYLDKLSAPAARFLSGKIEHHGIVQARQATSLQCPFFMRQQKSHFGARYYPNENSTLEEYQPKMIMRRIESSNPAYFEYSQRRTGWTADESGIIDIEIDISIGGTDSQATALLYRTSLWQRLSQFWTSYFPLLFVSLWIASKVKMYLFENFYLRAVEILPWKQKCM</sequence>
<comment type="subcellular location">
    <subcellularLocation>
        <location evidence="1">Cell projection</location>
        <location evidence="1">Cilium membrane</location>
        <topology evidence="1">Multi-pass membrane protein</topology>
    </subcellularLocation>
</comment>
<evidence type="ECO:0000256" key="1">
    <source>
        <dbReference type="ARBA" id="ARBA00004272"/>
    </source>
</evidence>
<dbReference type="Pfam" id="PF10149">
    <property type="entry name" value="TM231"/>
    <property type="match status" value="1"/>
</dbReference>
<proteinExistence type="inferred from homology"/>
<dbReference type="PANTHER" id="PTHR14605">
    <property type="entry name" value="CHST5 PROTEIN"/>
    <property type="match status" value="1"/>
</dbReference>
<keyword evidence="8" id="KW-0472">Membrane</keyword>
<dbReference type="KEGG" id="aali:118461167"/>
<evidence type="ECO:0000256" key="5">
    <source>
        <dbReference type="ARBA" id="ARBA00022692"/>
    </source>
</evidence>
<dbReference type="Proteomes" id="UP000069272">
    <property type="component" value="Chromosome 2L"/>
</dbReference>
<name>A0A182F1A3_ANOAL</name>
<keyword evidence="4" id="KW-1003">Cell membrane</keyword>
<protein>
    <recommendedName>
        <fullName evidence="3">Transmembrane protein 231</fullName>
    </recommendedName>
</protein>
<keyword evidence="6" id="KW-1133">Transmembrane helix</keyword>
<evidence type="ECO:0000256" key="3">
    <source>
        <dbReference type="ARBA" id="ARBA00015087"/>
    </source>
</evidence>
<keyword evidence="10" id="KW-0966">Cell projection</keyword>